<evidence type="ECO:0000313" key="1">
    <source>
        <dbReference type="EMBL" id="KYQ73593.1"/>
    </source>
</evidence>
<dbReference type="STRING" id="1806892.AZH43_00280"/>
<comment type="caution">
    <text evidence="1">The sequence shown here is derived from an EMBL/GenBank/DDBJ whole genome shotgun (WGS) entry which is preliminary data.</text>
</comment>
<protein>
    <submittedName>
        <fullName evidence="1">Uncharacterized protein</fullName>
    </submittedName>
</protein>
<dbReference type="OrthoDB" id="9204489at2"/>
<reference evidence="1 2" key="1">
    <citation type="submission" date="2016-03" db="EMBL/GenBank/DDBJ databases">
        <title>Acinetobacter genomospecies 28 strain ANC 4149.</title>
        <authorList>
            <person name="Radolfova-Krizova L."/>
            <person name="Nemec A."/>
        </authorList>
    </citation>
    <scope>NUCLEOTIDE SEQUENCE [LARGE SCALE GENOMIC DNA]</scope>
    <source>
        <strain evidence="1 2">ANC 4149</strain>
    </source>
</reference>
<name>A0A151Y6D8_9GAMM</name>
<dbReference type="Proteomes" id="UP000076276">
    <property type="component" value="Unassembled WGS sequence"/>
</dbReference>
<accession>A0A151Y6D8</accession>
<gene>
    <name evidence="1" type="ORF">AZH43_00280</name>
</gene>
<dbReference type="RefSeq" id="WP_067665099.1">
    <property type="nucleotide sequence ID" value="NZ_CBCSIK010000001.1"/>
</dbReference>
<dbReference type="EMBL" id="LUAW01000001">
    <property type="protein sequence ID" value="KYQ73593.1"/>
    <property type="molecule type" value="Genomic_DNA"/>
</dbReference>
<proteinExistence type="predicted"/>
<evidence type="ECO:0000313" key="2">
    <source>
        <dbReference type="Proteomes" id="UP000076276"/>
    </source>
</evidence>
<organism evidence="1 2">
    <name type="scientific">Acinetobacter pragensis</name>
    <dbReference type="NCBI Taxonomy" id="1806892"/>
    <lineage>
        <taxon>Bacteria</taxon>
        <taxon>Pseudomonadati</taxon>
        <taxon>Pseudomonadota</taxon>
        <taxon>Gammaproteobacteria</taxon>
        <taxon>Moraxellales</taxon>
        <taxon>Moraxellaceae</taxon>
        <taxon>Acinetobacter</taxon>
    </lineage>
</organism>
<sequence>MDIEIRRLFEYKIDRKKGLLNYDKDEEIVEYCKKEFSCFFGEFLLQNSNKYNEIIAVIVDLYFIELDYYEYLGKCSRDRILNNYLYNDIVKIYEEKNIKIIEEDSEFYKYKINSINENFSIVCNQANKYLVDKRLDINFCLSIRRFLLETLSYYYKKGVIENLAFRVDGVRKGFLIFDSIDRGAKLKNEISTLPKVSKFFDLNNYENALWIQHNRLKRHLIFEEICDDFELLNENIVTQLVHLEYFIENDQYFISHLDHEYIVYSLDEYSERLKNSNVKGHRKVKTFKIDNSRIPFFDKFKNEYFLFIVLNSYFNHKELLKEYFETVSDFV</sequence>
<keyword evidence="2" id="KW-1185">Reference proteome</keyword>
<dbReference type="AlphaFoldDB" id="A0A151Y6D8"/>